<comment type="caution">
    <text evidence="3">The sequence shown here is derived from an EMBL/GenBank/DDBJ whole genome shotgun (WGS) entry which is preliminary data.</text>
</comment>
<feature type="compositionally biased region" description="Basic and acidic residues" evidence="1">
    <location>
        <begin position="299"/>
        <end position="308"/>
    </location>
</feature>
<proteinExistence type="predicted"/>
<evidence type="ECO:0000259" key="2">
    <source>
        <dbReference type="Pfam" id="PF09722"/>
    </source>
</evidence>
<dbReference type="EMBL" id="JAUTWS010000043">
    <property type="protein sequence ID" value="MDO9712243.1"/>
    <property type="molecule type" value="Genomic_DNA"/>
</dbReference>
<gene>
    <name evidence="3" type="ORF">Q7A36_28125</name>
</gene>
<evidence type="ECO:0000256" key="1">
    <source>
        <dbReference type="SAM" id="MobiDB-lite"/>
    </source>
</evidence>
<feature type="region of interest" description="Disordered" evidence="1">
    <location>
        <begin position="299"/>
        <end position="321"/>
    </location>
</feature>
<evidence type="ECO:0000313" key="3">
    <source>
        <dbReference type="EMBL" id="MDO9712243.1"/>
    </source>
</evidence>
<reference evidence="3 4" key="1">
    <citation type="submission" date="2023-08" db="EMBL/GenBank/DDBJ databases">
        <title>The draft genome sequence of Paracraurococcus sp. LOR1-02.</title>
        <authorList>
            <person name="Kingkaew E."/>
            <person name="Tanasupawat S."/>
        </authorList>
    </citation>
    <scope>NUCLEOTIDE SEQUENCE [LARGE SCALE GENOMIC DNA]</scope>
    <source>
        <strain evidence="3 4">LOR1-02</strain>
    </source>
</reference>
<organism evidence="3 4">
    <name type="scientific">Paracraurococcus lichenis</name>
    <dbReference type="NCBI Taxonomy" id="3064888"/>
    <lineage>
        <taxon>Bacteria</taxon>
        <taxon>Pseudomonadati</taxon>
        <taxon>Pseudomonadota</taxon>
        <taxon>Alphaproteobacteria</taxon>
        <taxon>Acetobacterales</taxon>
        <taxon>Roseomonadaceae</taxon>
        <taxon>Paracraurococcus</taxon>
    </lineage>
</organism>
<feature type="domain" description="Antitoxin Xre/MbcA/ParS-like toxin-binding" evidence="2">
    <location>
        <begin position="111"/>
        <end position="162"/>
    </location>
</feature>
<accession>A0ABT9E7R8</accession>
<evidence type="ECO:0000313" key="4">
    <source>
        <dbReference type="Proteomes" id="UP001243009"/>
    </source>
</evidence>
<dbReference type="Proteomes" id="UP001243009">
    <property type="component" value="Unassembled WGS sequence"/>
</dbReference>
<dbReference type="InterPro" id="IPR024467">
    <property type="entry name" value="Xre/MbcA/ParS-like_toxin-bd"/>
</dbReference>
<dbReference type="RefSeq" id="WP_305107099.1">
    <property type="nucleotide sequence ID" value="NZ_JAUTWS010000043.1"/>
</dbReference>
<protein>
    <submittedName>
        <fullName evidence="3">MbcA/ParS/Xre antitoxin family protein</fullName>
    </submittedName>
</protein>
<name>A0ABT9E7R8_9PROT</name>
<keyword evidence="4" id="KW-1185">Reference proteome</keyword>
<dbReference type="Pfam" id="PF09722">
    <property type="entry name" value="Xre_MbcA_ParS_C"/>
    <property type="match status" value="1"/>
</dbReference>
<sequence length="361" mass="39256">MTLENGYSGCTAYDPETAAIRIGAPADLLAEAKRYAVIERRRRHSGPGLRTFLAIADFWGLDDAQRRRMLGGAPDVDKWIQAALEHRPLDLPQDVVERTGLIVVIYGWLAILLTTDEEGVRWLQTPQGAAVFGGRLPLDLITDGTPDGPLTVLEFLQAARHGIHMLPGPLERVRQPLNDDEIDIYSLTSNAEANVAAGRLADVSDEATLDAAMDQADETADNLIASRGQDAERGKGAAMPNTAKDPATDSVQLRSTIHFAAWRALSRLLVARDAAENTKYETAARSAWAEIERLLDEVESDGEKEGRPLVRPPPYTGDKTKGATDVAKVIIEGLGPKSLIGHPEVKRLSGRPVRVTIELLD</sequence>
<feature type="region of interest" description="Disordered" evidence="1">
    <location>
        <begin position="229"/>
        <end position="248"/>
    </location>
</feature>